<comment type="function">
    <text evidence="22">Ca(2+)-dependent receptor for myeloid cells that binds to carbohydrates on neutrophils and monocytes. Mediates the interaction of activated endothelial cells or platelets with leukocytes. The ligand recognized is sialyl-Lewis X. Mediates rapid rolling of leukocyte rolling over vascular surfaces during the initial steps in inflammation through interaction with SELPLG. Mediates cell-cell interactions and cell adhesion via the interaction with integrin alpha-IIb/beta3 (ITGA2B:ITGB3) and integrin alpha-V/beta-3 (ITGAV:ITGB3).</text>
</comment>
<feature type="domain" description="Sushi" evidence="29">
    <location>
        <begin position="629"/>
        <end position="690"/>
    </location>
</feature>
<dbReference type="SUPFAM" id="SSF56436">
    <property type="entry name" value="C-type lectin-like"/>
    <property type="match status" value="1"/>
</dbReference>
<feature type="disulfide bond" evidence="25">
    <location>
        <begin position="287"/>
        <end position="314"/>
    </location>
</feature>
<gene>
    <name evidence="30" type="primary">SELP</name>
</gene>
<evidence type="ECO:0000256" key="20">
    <source>
        <dbReference type="ARBA" id="ARBA00044337"/>
    </source>
</evidence>
<evidence type="ECO:0000256" key="18">
    <source>
        <dbReference type="ARBA" id="ARBA00044221"/>
    </source>
</evidence>
<evidence type="ECO:0000256" key="16">
    <source>
        <dbReference type="ARBA" id="ARBA00023180"/>
    </source>
</evidence>
<reference evidence="30" key="3">
    <citation type="submission" date="2025-09" db="UniProtKB">
        <authorList>
            <consortium name="Ensembl"/>
        </authorList>
    </citation>
    <scope>IDENTIFICATION</scope>
</reference>
<dbReference type="InterPro" id="IPR016187">
    <property type="entry name" value="CTDL_fold"/>
</dbReference>
<feature type="domain" description="C-type lectin" evidence="28">
    <location>
        <begin position="32"/>
        <end position="153"/>
    </location>
</feature>
<dbReference type="Pfam" id="PF00084">
    <property type="entry name" value="Sushi"/>
    <property type="match status" value="9"/>
</dbReference>
<dbReference type="InParanoid" id="A0A5F8GAI4"/>
<evidence type="ECO:0000256" key="3">
    <source>
        <dbReference type="ARBA" id="ARBA00022475"/>
    </source>
</evidence>
<feature type="domain" description="Sushi" evidence="29">
    <location>
        <begin position="565"/>
        <end position="626"/>
    </location>
</feature>
<dbReference type="PANTHER" id="PTHR19325">
    <property type="entry name" value="COMPLEMENT COMPONENT-RELATED SUSHI DOMAIN-CONTAINING"/>
    <property type="match status" value="1"/>
</dbReference>
<feature type="transmembrane region" description="Helical" evidence="26">
    <location>
        <begin position="760"/>
        <end position="784"/>
    </location>
</feature>
<dbReference type="AlphaFoldDB" id="A0A5F8GAI4"/>
<feature type="disulfide bond" evidence="25">
    <location>
        <begin position="723"/>
        <end position="750"/>
    </location>
</feature>
<dbReference type="PROSITE" id="PS50923">
    <property type="entry name" value="SUSHI"/>
    <property type="match status" value="9"/>
</dbReference>
<feature type="disulfide bond" evidence="25">
    <location>
        <begin position="225"/>
        <end position="252"/>
    </location>
</feature>
<evidence type="ECO:0000256" key="23">
    <source>
        <dbReference type="ARBA" id="ARBA00046840"/>
    </source>
</evidence>
<evidence type="ECO:0000256" key="11">
    <source>
        <dbReference type="ARBA" id="ARBA00022837"/>
    </source>
</evidence>
<dbReference type="FunFam" id="2.10.70.10:FF:000001">
    <property type="entry name" value="Selectin P"/>
    <property type="match status" value="9"/>
</dbReference>
<feature type="disulfide bond" evidence="25">
    <location>
        <begin position="411"/>
        <end position="438"/>
    </location>
</feature>
<evidence type="ECO:0000256" key="2">
    <source>
        <dbReference type="ARBA" id="ARBA00007360"/>
    </source>
</evidence>
<dbReference type="Ensembl" id="ENSMODT00000076613.1">
    <property type="protein sequence ID" value="ENSMODP00000044510.1"/>
    <property type="gene ID" value="ENSMODG00000003164.4"/>
</dbReference>
<dbReference type="Pfam" id="PF00059">
    <property type="entry name" value="Lectin_C"/>
    <property type="match status" value="1"/>
</dbReference>
<dbReference type="PROSITE" id="PS00022">
    <property type="entry name" value="EGF_1"/>
    <property type="match status" value="1"/>
</dbReference>
<dbReference type="Proteomes" id="UP000002280">
    <property type="component" value="Chromosome 2"/>
</dbReference>
<keyword evidence="9" id="KW-0430">Lectin</keyword>
<dbReference type="PROSITE" id="PS01186">
    <property type="entry name" value="EGF_2"/>
    <property type="match status" value="1"/>
</dbReference>
<evidence type="ECO:0000256" key="21">
    <source>
        <dbReference type="ARBA" id="ARBA00044355"/>
    </source>
</evidence>
<feature type="domain" description="Sushi" evidence="29">
    <location>
        <begin position="317"/>
        <end position="378"/>
    </location>
</feature>
<dbReference type="GO" id="GO:0031092">
    <property type="term" value="C:platelet alpha granule membrane"/>
    <property type="evidence" value="ECO:0007669"/>
    <property type="project" value="Ensembl"/>
</dbReference>
<feature type="domain" description="Sushi" evidence="29">
    <location>
        <begin position="691"/>
        <end position="752"/>
    </location>
</feature>
<dbReference type="InterPro" id="IPR001304">
    <property type="entry name" value="C-type_lectin-like"/>
</dbReference>
<keyword evidence="12" id="KW-0130">Cell adhesion</keyword>
<evidence type="ECO:0000256" key="24">
    <source>
        <dbReference type="PROSITE-ProRule" id="PRU00076"/>
    </source>
</evidence>
<dbReference type="InterPro" id="IPR050350">
    <property type="entry name" value="Compl-Cell_Adhes-Reg"/>
</dbReference>
<keyword evidence="10" id="KW-0677">Repeat</keyword>
<evidence type="ECO:0000256" key="7">
    <source>
        <dbReference type="ARBA" id="ARBA00022723"/>
    </source>
</evidence>
<evidence type="ECO:0000256" key="9">
    <source>
        <dbReference type="ARBA" id="ARBA00022734"/>
    </source>
</evidence>
<dbReference type="PRINTS" id="PR00343">
    <property type="entry name" value="SELECTIN"/>
</dbReference>
<dbReference type="CDD" id="cd00033">
    <property type="entry name" value="CCP"/>
    <property type="match status" value="9"/>
</dbReference>
<dbReference type="InterPro" id="IPR016186">
    <property type="entry name" value="C-type_lectin-like/link_sf"/>
</dbReference>
<dbReference type="Bgee" id="ENSMODG00000003164">
    <property type="expression patterns" value="Expressed in blood and 17 other cell types or tissues"/>
</dbReference>
<dbReference type="InterPro" id="IPR035976">
    <property type="entry name" value="Sushi/SCR/CCP_sf"/>
</dbReference>
<organism evidence="30 31">
    <name type="scientific">Monodelphis domestica</name>
    <name type="common">Gray short-tailed opossum</name>
    <dbReference type="NCBI Taxonomy" id="13616"/>
    <lineage>
        <taxon>Eukaryota</taxon>
        <taxon>Metazoa</taxon>
        <taxon>Chordata</taxon>
        <taxon>Craniata</taxon>
        <taxon>Vertebrata</taxon>
        <taxon>Euteleostomi</taxon>
        <taxon>Mammalia</taxon>
        <taxon>Metatheria</taxon>
        <taxon>Didelphimorphia</taxon>
        <taxon>Didelphidae</taxon>
        <taxon>Monodelphis</taxon>
    </lineage>
</organism>
<dbReference type="GO" id="GO:0042806">
    <property type="term" value="F:fucose binding"/>
    <property type="evidence" value="ECO:0007669"/>
    <property type="project" value="Ensembl"/>
</dbReference>
<dbReference type="STRING" id="13616.ENSMODP00000044510"/>
<dbReference type="SUPFAM" id="SSF57535">
    <property type="entry name" value="Complement control module/SCR domain"/>
    <property type="match status" value="9"/>
</dbReference>
<dbReference type="PROSITE" id="PS50041">
    <property type="entry name" value="C_TYPE_LECTIN_2"/>
    <property type="match status" value="1"/>
</dbReference>
<keyword evidence="13 26" id="KW-1133">Transmembrane helix</keyword>
<feature type="disulfide bond" evidence="25">
    <location>
        <begin position="597"/>
        <end position="624"/>
    </location>
</feature>
<feature type="domain" description="Sushi" evidence="29">
    <location>
        <begin position="192"/>
        <end position="254"/>
    </location>
</feature>
<evidence type="ECO:0000256" key="22">
    <source>
        <dbReference type="ARBA" id="ARBA00045502"/>
    </source>
</evidence>
<comment type="subunit">
    <text evidence="23">Interacts with SNX17. Interacts with SELPLG/PSGL1 and PODXL2 and mediates neutrophil adhesion and leukocyte rolling. This interaction requires the sialyl-Lewis X epitope of SELPLG and PODXL2, and specific tyrosine sulfation on SELPLG. Interacts (via C-type lectin domain) with alpha-IIb/beta3 integrin ITGA2B:ITGB3 and alpha-V/beta-3 integrin ITGAV:ITGB3. Interacts with alpha5/beta1 integrin ITGA5:ITGB1 and alpha4/beta1 integrin ITGA4:ITGB.</text>
</comment>
<dbReference type="FunFam" id="3.10.100.10:FF:000007">
    <property type="entry name" value="L-selectin"/>
    <property type="match status" value="1"/>
</dbReference>
<dbReference type="Gene3D" id="3.10.100.10">
    <property type="entry name" value="Mannose-Binding Protein A, subunit A"/>
    <property type="match status" value="1"/>
</dbReference>
<dbReference type="GO" id="GO:0007157">
    <property type="term" value="P:heterophilic cell-cell adhesion via plasma membrane cell adhesion molecules"/>
    <property type="evidence" value="ECO:0000318"/>
    <property type="project" value="GO_Central"/>
</dbReference>
<keyword evidence="5 25" id="KW-0768">Sushi</keyword>
<accession>A0A5F8GAI4</accession>
<evidence type="ECO:0000256" key="6">
    <source>
        <dbReference type="ARBA" id="ARBA00022692"/>
    </source>
</evidence>
<keyword evidence="31" id="KW-1185">Reference proteome</keyword>
<dbReference type="InterPro" id="IPR002396">
    <property type="entry name" value="Selectin_superfamily"/>
</dbReference>
<dbReference type="SMART" id="SM00032">
    <property type="entry name" value="CCP"/>
    <property type="match status" value="9"/>
</dbReference>
<evidence type="ECO:0000256" key="25">
    <source>
        <dbReference type="PROSITE-ProRule" id="PRU00302"/>
    </source>
</evidence>
<dbReference type="PROSITE" id="PS00615">
    <property type="entry name" value="C_TYPE_LECTIN_1"/>
    <property type="match status" value="1"/>
</dbReference>
<evidence type="ECO:0000256" key="5">
    <source>
        <dbReference type="ARBA" id="ARBA00022659"/>
    </source>
</evidence>
<dbReference type="GO" id="GO:0070492">
    <property type="term" value="F:oligosaccharide binding"/>
    <property type="evidence" value="ECO:0000318"/>
    <property type="project" value="GO_Central"/>
</dbReference>
<proteinExistence type="inferred from homology"/>
<dbReference type="PROSITE" id="PS50026">
    <property type="entry name" value="EGF_3"/>
    <property type="match status" value="1"/>
</dbReference>
<evidence type="ECO:0000256" key="26">
    <source>
        <dbReference type="SAM" id="Phobius"/>
    </source>
</evidence>
<evidence type="ECO:0000256" key="4">
    <source>
        <dbReference type="ARBA" id="ARBA00022536"/>
    </source>
</evidence>
<keyword evidence="3" id="KW-1003">Cell membrane</keyword>
<feature type="domain" description="Sushi" evidence="29">
    <location>
        <begin position="441"/>
        <end position="502"/>
    </location>
</feature>
<keyword evidence="15 24" id="KW-1015">Disulfide bond</keyword>
<protein>
    <recommendedName>
        <fullName evidence="17">p-selectin</fullName>
    </recommendedName>
    <alternativeName>
        <fullName evidence="18">CD62 antigen-like family member P</fullName>
    </alternativeName>
    <alternativeName>
        <fullName evidence="20">Granule membrane protein 140</fullName>
    </alternativeName>
    <alternativeName>
        <fullName evidence="21">Leukocyte-endothelial cell adhesion molecule 3</fullName>
    </alternativeName>
    <alternativeName>
        <fullName evidence="19">Platelet activation dependent granule-external membrane protein</fullName>
    </alternativeName>
</protein>
<feature type="domain" description="Sushi" evidence="29">
    <location>
        <begin position="379"/>
        <end position="440"/>
    </location>
</feature>
<keyword evidence="11" id="KW-0106">Calcium</keyword>
<feature type="domain" description="EGF-like" evidence="27">
    <location>
        <begin position="153"/>
        <end position="189"/>
    </location>
</feature>
<comment type="similarity">
    <text evidence="2">Belongs to the selectin/LECAM family.</text>
</comment>
<evidence type="ECO:0000256" key="17">
    <source>
        <dbReference type="ARBA" id="ARBA00044174"/>
    </source>
</evidence>
<evidence type="ECO:0000313" key="31">
    <source>
        <dbReference type="Proteomes" id="UP000002280"/>
    </source>
</evidence>
<evidence type="ECO:0000256" key="15">
    <source>
        <dbReference type="ARBA" id="ARBA00023157"/>
    </source>
</evidence>
<evidence type="ECO:0000259" key="27">
    <source>
        <dbReference type="PROSITE" id="PS50026"/>
    </source>
</evidence>
<dbReference type="GO" id="GO:0034097">
    <property type="term" value="P:response to cytokine"/>
    <property type="evidence" value="ECO:0000318"/>
    <property type="project" value="GO_Central"/>
</dbReference>
<comment type="caution">
    <text evidence="24">Lacks conserved residue(s) required for the propagation of feature annotation.</text>
</comment>
<dbReference type="CDD" id="cd03592">
    <property type="entry name" value="CLECT_selectins_like"/>
    <property type="match status" value="1"/>
</dbReference>
<keyword evidence="4 24" id="KW-0245">EGF-like domain</keyword>
<dbReference type="GO" id="GO:0033691">
    <property type="term" value="F:sialic acid binding"/>
    <property type="evidence" value="ECO:0000318"/>
    <property type="project" value="GO_Central"/>
</dbReference>
<evidence type="ECO:0000313" key="30">
    <source>
        <dbReference type="Ensembl" id="ENSMODP00000044510.1"/>
    </source>
</evidence>
<feature type="disulfide bond" evidence="25">
    <location>
        <begin position="535"/>
        <end position="562"/>
    </location>
</feature>
<dbReference type="GO" id="GO:0008201">
    <property type="term" value="F:heparin binding"/>
    <property type="evidence" value="ECO:0007669"/>
    <property type="project" value="Ensembl"/>
</dbReference>
<sequence>QVCYLEAYWHIRFQRTIFGTALISALISQVQVESWTYHYSDQKAYSWNASRKFCKTFYTDLVAIQNQNEIAYLNNFLPYYPHYYWIGIRKINNIWTWVGTNRTLTKEAENWAENEPNNKRNDQDCVEIYIKSPSSPGKWNDEPCMKRKRALCYQASCKPSSCNQHGECIETIGNYTCSCFPGFYGQECEYVIQCKELDYFPSNMLMTCNHPLGKFSYQSKCNFYCMEGYRLKGADLLQCSSSGEWTDEVPECSVIGCPALKSPERGKMICPYSSMENYRQSRCSFSCEEGFTLKGVEVIWCTVFGVWTAPVPRCEAVQCPNLNAPDGGVMNCIHSHAPFAYESTCEFSCQPTYRMSGLETLQCLASGQWTSPTPICHAITCDPLEVPAHVSFNCSSYPIQFQLNSECSFQCDKGFVLKGAEITKCDLSGIWTESVPVCHAKQCQDLRAPIKGHLSCSHPFGDFMYQSSCTLTCDEGFVPSESEELHCLDTGEWSSLPLLCEAITCKPLLAPQQGTMTCDHPFENYSYESTCQFSCNEGFSLVGPDKVKCTTSGHWTAHTPTCQAIKCPPLVAPHQGAFHCSGENGNMSYNSTCDFSCKSGLMIIGSHILKCTASGSWTSLAPSCKGKLSLCPVLDDPKWGNMECSYNERDSRDSTICHFTCDVGFVLKGSDSVQCSTYGNWTAPPPTCEVVKCPELILPKPMLMNCSHPWGNFSYESTCIFYCPTDQMLNGSPEIKCQAEGKWSKKMPTCQGNPLSIQEALTYFGGAVASVTSLVIGGSILVILRKRFRQKGKGEKIRALYSILMGTPGVFTNVAFDSIH</sequence>
<evidence type="ECO:0000259" key="29">
    <source>
        <dbReference type="PROSITE" id="PS50923"/>
    </source>
</evidence>
<dbReference type="GO" id="GO:0051897">
    <property type="term" value="P:positive regulation of phosphatidylinositol 3-kinase/protein kinase B signal transduction"/>
    <property type="evidence" value="ECO:0007669"/>
    <property type="project" value="Ensembl"/>
</dbReference>
<evidence type="ECO:0000256" key="13">
    <source>
        <dbReference type="ARBA" id="ARBA00022989"/>
    </source>
</evidence>
<dbReference type="Gene3D" id="2.10.70.10">
    <property type="entry name" value="Complement Module, domain 1"/>
    <property type="match status" value="9"/>
</dbReference>
<dbReference type="SMART" id="SM00034">
    <property type="entry name" value="CLECT"/>
    <property type="match status" value="1"/>
</dbReference>
<dbReference type="InterPro" id="IPR000436">
    <property type="entry name" value="Sushi_SCR_CCP_dom"/>
</dbReference>
<reference evidence="30" key="2">
    <citation type="submission" date="2025-08" db="UniProtKB">
        <authorList>
            <consortium name="Ensembl"/>
        </authorList>
    </citation>
    <scope>IDENTIFICATION</scope>
</reference>
<dbReference type="PANTHER" id="PTHR19325:SF484">
    <property type="entry name" value="P-SELECTIN"/>
    <property type="match status" value="1"/>
</dbReference>
<reference evidence="30 31" key="1">
    <citation type="journal article" date="2007" name="Nature">
        <title>Genome of the marsupial Monodelphis domestica reveals innovation in non-coding sequences.</title>
        <authorList>
            <person name="Mikkelsen T.S."/>
            <person name="Wakefield M.J."/>
            <person name="Aken B."/>
            <person name="Amemiya C.T."/>
            <person name="Chang J.L."/>
            <person name="Duke S."/>
            <person name="Garber M."/>
            <person name="Gentles A.J."/>
            <person name="Goodstadt L."/>
            <person name="Heger A."/>
            <person name="Jurka J."/>
            <person name="Kamal M."/>
            <person name="Mauceli E."/>
            <person name="Searle S.M."/>
            <person name="Sharpe T."/>
            <person name="Baker M.L."/>
            <person name="Batzer M.A."/>
            <person name="Benos P.V."/>
            <person name="Belov K."/>
            <person name="Clamp M."/>
            <person name="Cook A."/>
            <person name="Cuff J."/>
            <person name="Das R."/>
            <person name="Davidow L."/>
            <person name="Deakin J.E."/>
            <person name="Fazzari M.J."/>
            <person name="Glass J.L."/>
            <person name="Grabherr M."/>
            <person name="Greally J.M."/>
            <person name="Gu W."/>
            <person name="Hore T.A."/>
            <person name="Huttley G.A."/>
            <person name="Kleber M."/>
            <person name="Jirtle R.L."/>
            <person name="Koina E."/>
            <person name="Lee J.T."/>
            <person name="Mahony S."/>
            <person name="Marra M.A."/>
            <person name="Miller R.D."/>
            <person name="Nicholls R.D."/>
            <person name="Oda M."/>
            <person name="Papenfuss A.T."/>
            <person name="Parra Z.E."/>
            <person name="Pollock D.D."/>
            <person name="Ray D.A."/>
            <person name="Schein J.E."/>
            <person name="Speed T.P."/>
            <person name="Thompson K."/>
            <person name="VandeBerg J.L."/>
            <person name="Wade C.M."/>
            <person name="Walker J.A."/>
            <person name="Waters P.D."/>
            <person name="Webber C."/>
            <person name="Weidman J.R."/>
            <person name="Xie X."/>
            <person name="Zody M.C."/>
            <person name="Baldwin J."/>
            <person name="Abdouelleil A."/>
            <person name="Abdulkadir J."/>
            <person name="Abebe A."/>
            <person name="Abera B."/>
            <person name="Abreu J."/>
            <person name="Acer S.C."/>
            <person name="Aftuck L."/>
            <person name="Alexander A."/>
            <person name="An P."/>
            <person name="Anderson E."/>
            <person name="Anderson S."/>
            <person name="Arachi H."/>
            <person name="Azer M."/>
            <person name="Bachantsang P."/>
            <person name="Barry A."/>
            <person name="Bayul T."/>
            <person name="Berlin A."/>
            <person name="Bessette D."/>
            <person name="Bloom T."/>
            <person name="Bloom T."/>
            <person name="Boguslavskiy L."/>
            <person name="Bonnet C."/>
            <person name="Boukhgalter B."/>
            <person name="Bourzgui I."/>
            <person name="Brown A."/>
            <person name="Cahill P."/>
            <person name="Channer S."/>
            <person name="Cheshatsang Y."/>
            <person name="Chuda L."/>
            <person name="Citroen M."/>
            <person name="Collymore A."/>
            <person name="Cooke P."/>
            <person name="Costello M."/>
            <person name="D'Aco K."/>
            <person name="Daza R."/>
            <person name="De Haan G."/>
            <person name="DeGray S."/>
            <person name="DeMaso C."/>
            <person name="Dhargay N."/>
            <person name="Dooley K."/>
            <person name="Dooley E."/>
            <person name="Doricent M."/>
            <person name="Dorje P."/>
            <person name="Dorjee K."/>
            <person name="Dupes A."/>
            <person name="Elong R."/>
            <person name="Falk J."/>
            <person name="Farina A."/>
            <person name="Faro S."/>
            <person name="Ferguson D."/>
            <person name="Fisher S."/>
            <person name="Foley C.D."/>
            <person name="Franke A."/>
            <person name="Friedrich D."/>
            <person name="Gadbois L."/>
            <person name="Gearin G."/>
            <person name="Gearin C.R."/>
            <person name="Giannoukos G."/>
            <person name="Goode T."/>
            <person name="Graham J."/>
            <person name="Grandbois E."/>
            <person name="Grewal S."/>
            <person name="Gyaltsen K."/>
            <person name="Hafez N."/>
            <person name="Hagos B."/>
            <person name="Hall J."/>
            <person name="Henson C."/>
            <person name="Hollinger A."/>
            <person name="Honan T."/>
            <person name="Huard M.D."/>
            <person name="Hughes L."/>
            <person name="Hurhula B."/>
            <person name="Husby M.E."/>
            <person name="Kamat A."/>
            <person name="Kanga B."/>
            <person name="Kashin S."/>
            <person name="Khazanovich D."/>
            <person name="Kisner P."/>
            <person name="Lance K."/>
            <person name="Lara M."/>
            <person name="Lee W."/>
            <person name="Lennon N."/>
            <person name="Letendre F."/>
            <person name="LeVine R."/>
            <person name="Lipovsky A."/>
            <person name="Liu X."/>
            <person name="Liu J."/>
            <person name="Liu S."/>
            <person name="Lokyitsang T."/>
            <person name="Lokyitsang Y."/>
            <person name="Lubonja R."/>
            <person name="Lui A."/>
            <person name="MacDonald P."/>
            <person name="Magnisalis V."/>
            <person name="Maru K."/>
            <person name="Matthews C."/>
            <person name="McCusker W."/>
            <person name="McDonough S."/>
            <person name="Mehta T."/>
            <person name="Meldrim J."/>
            <person name="Meneus L."/>
            <person name="Mihai O."/>
            <person name="Mihalev A."/>
            <person name="Mihova T."/>
            <person name="Mittelman R."/>
            <person name="Mlenga V."/>
            <person name="Montmayeur A."/>
            <person name="Mulrain L."/>
            <person name="Navidi A."/>
            <person name="Naylor J."/>
            <person name="Negash T."/>
            <person name="Nguyen T."/>
            <person name="Nguyen N."/>
            <person name="Nicol R."/>
            <person name="Norbu C."/>
            <person name="Norbu N."/>
            <person name="Novod N."/>
            <person name="O'Neill B."/>
            <person name="Osman S."/>
            <person name="Markiewicz E."/>
            <person name="Oyono O.L."/>
            <person name="Patti C."/>
            <person name="Phunkhang P."/>
            <person name="Pierre F."/>
            <person name="Priest M."/>
            <person name="Raghuraman S."/>
            <person name="Rege F."/>
            <person name="Reyes R."/>
            <person name="Rise C."/>
            <person name="Rogov P."/>
            <person name="Ross K."/>
            <person name="Ryan E."/>
            <person name="Settipalli S."/>
            <person name="Shea T."/>
            <person name="Sherpa N."/>
            <person name="Shi L."/>
            <person name="Shih D."/>
            <person name="Sparrow T."/>
            <person name="Spaulding J."/>
            <person name="Stalker J."/>
            <person name="Stange-Thomann N."/>
            <person name="Stavropoulos S."/>
            <person name="Stone C."/>
            <person name="Strader C."/>
            <person name="Tesfaye S."/>
            <person name="Thomson T."/>
            <person name="Thoulutsang Y."/>
            <person name="Thoulutsang D."/>
            <person name="Topham K."/>
            <person name="Topping I."/>
            <person name="Tsamla T."/>
            <person name="Vassiliev H."/>
            <person name="Vo A."/>
            <person name="Wangchuk T."/>
            <person name="Wangdi T."/>
            <person name="Weiand M."/>
            <person name="Wilkinson J."/>
            <person name="Wilson A."/>
            <person name="Yadav S."/>
            <person name="Young G."/>
            <person name="Yu Q."/>
            <person name="Zembek L."/>
            <person name="Zhong D."/>
            <person name="Zimmer A."/>
            <person name="Zwirko Z."/>
            <person name="Jaffe D.B."/>
            <person name="Alvarez P."/>
            <person name="Brockman W."/>
            <person name="Butler J."/>
            <person name="Chin C."/>
            <person name="Gnerre S."/>
            <person name="MacCallum I."/>
            <person name="Graves J.A."/>
            <person name="Ponting C.P."/>
            <person name="Breen M."/>
            <person name="Samollow P.B."/>
            <person name="Lander E.S."/>
            <person name="Lindblad-Toh K."/>
        </authorList>
    </citation>
    <scope>NUCLEOTIDE SEQUENCE [LARGE SCALE GENOMIC DNA]</scope>
</reference>
<evidence type="ECO:0000256" key="8">
    <source>
        <dbReference type="ARBA" id="ARBA00022729"/>
    </source>
</evidence>
<name>A0A5F8GAI4_MONDO</name>
<dbReference type="GO" id="GO:0005178">
    <property type="term" value="F:integrin binding"/>
    <property type="evidence" value="ECO:0007669"/>
    <property type="project" value="Ensembl"/>
</dbReference>
<dbReference type="FunFam" id="2.10.25.10:FF:000176">
    <property type="entry name" value="Selectin P"/>
    <property type="match status" value="1"/>
</dbReference>
<evidence type="ECO:0000256" key="10">
    <source>
        <dbReference type="ARBA" id="ARBA00022737"/>
    </source>
</evidence>
<dbReference type="OMA" id="DWCPEPP"/>
<keyword evidence="7" id="KW-0479">Metal-binding</keyword>
<dbReference type="InterPro" id="IPR033991">
    <property type="entry name" value="Selectin_CTLD"/>
</dbReference>
<dbReference type="GO" id="GO:0001530">
    <property type="term" value="F:lipopolysaccharide binding"/>
    <property type="evidence" value="ECO:0007669"/>
    <property type="project" value="Ensembl"/>
</dbReference>
<dbReference type="GO" id="GO:0050901">
    <property type="term" value="P:leukocyte tethering or rolling"/>
    <property type="evidence" value="ECO:0000318"/>
    <property type="project" value="GO_Central"/>
</dbReference>
<evidence type="ECO:0000256" key="19">
    <source>
        <dbReference type="ARBA" id="ARBA00044292"/>
    </source>
</evidence>
<dbReference type="GO" id="GO:0005509">
    <property type="term" value="F:calcium ion binding"/>
    <property type="evidence" value="ECO:0007669"/>
    <property type="project" value="Ensembl"/>
</dbReference>
<dbReference type="GO" id="GO:0009897">
    <property type="term" value="C:external side of plasma membrane"/>
    <property type="evidence" value="ECO:0000318"/>
    <property type="project" value="GO_Central"/>
</dbReference>
<feature type="domain" description="Sushi" evidence="29">
    <location>
        <begin position="255"/>
        <end position="316"/>
    </location>
</feature>
<keyword evidence="16" id="KW-0325">Glycoprotein</keyword>
<dbReference type="FunCoup" id="A0A5F8GAI4">
    <property type="interactions" value="21"/>
</dbReference>
<feature type="domain" description="Sushi" evidence="29">
    <location>
        <begin position="503"/>
        <end position="564"/>
    </location>
</feature>
<feature type="disulfide bond" evidence="25">
    <location>
        <begin position="473"/>
        <end position="500"/>
    </location>
</feature>
<dbReference type="InterPro" id="IPR000742">
    <property type="entry name" value="EGF"/>
</dbReference>
<dbReference type="GeneTree" id="ENSGT00940000161063"/>
<evidence type="ECO:0000256" key="14">
    <source>
        <dbReference type="ARBA" id="ARBA00023136"/>
    </source>
</evidence>
<keyword evidence="6 26" id="KW-0812">Transmembrane</keyword>
<evidence type="ECO:0000256" key="1">
    <source>
        <dbReference type="ARBA" id="ARBA00004251"/>
    </source>
</evidence>
<keyword evidence="14 26" id="KW-0472">Membrane</keyword>
<evidence type="ECO:0000256" key="12">
    <source>
        <dbReference type="ARBA" id="ARBA00022889"/>
    </source>
</evidence>
<dbReference type="GO" id="GO:0016339">
    <property type="term" value="P:calcium-dependent cell-cell adhesion via plasma membrane cell adhesion molecules"/>
    <property type="evidence" value="ECO:0007669"/>
    <property type="project" value="Ensembl"/>
</dbReference>
<dbReference type="InterPro" id="IPR018378">
    <property type="entry name" value="C-type_lectin_CS"/>
</dbReference>
<feature type="disulfide bond" evidence="25">
    <location>
        <begin position="661"/>
        <end position="688"/>
    </location>
</feature>
<comment type="subcellular location">
    <subcellularLocation>
        <location evidence="1">Cell membrane</location>
        <topology evidence="1">Single-pass type I membrane protein</topology>
    </subcellularLocation>
</comment>
<keyword evidence="8" id="KW-0732">Signal</keyword>
<dbReference type="CDD" id="cd00054">
    <property type="entry name" value="EGF_CA"/>
    <property type="match status" value="1"/>
</dbReference>
<feature type="disulfide bond" evidence="24">
    <location>
        <begin position="179"/>
        <end position="188"/>
    </location>
</feature>
<dbReference type="GO" id="GO:0033623">
    <property type="term" value="P:regulation of integrin activation"/>
    <property type="evidence" value="ECO:0007669"/>
    <property type="project" value="Ensembl"/>
</dbReference>
<feature type="disulfide bond" evidence="25">
    <location>
        <begin position="349"/>
        <end position="376"/>
    </location>
</feature>
<evidence type="ECO:0000259" key="28">
    <source>
        <dbReference type="PROSITE" id="PS50041"/>
    </source>
</evidence>
<dbReference type="GO" id="GO:0005615">
    <property type="term" value="C:extracellular space"/>
    <property type="evidence" value="ECO:0000318"/>
    <property type="project" value="GO_Central"/>
</dbReference>